<keyword evidence="1" id="KW-0812">Transmembrane</keyword>
<proteinExistence type="predicted"/>
<feature type="transmembrane region" description="Helical" evidence="1">
    <location>
        <begin position="13"/>
        <end position="33"/>
    </location>
</feature>
<dbReference type="EMBL" id="CAJJDN010000107">
    <property type="protein sequence ID" value="CAD8114926.1"/>
    <property type="molecule type" value="Genomic_DNA"/>
</dbReference>
<accession>A0A8S1QHU5</accession>
<reference evidence="2" key="1">
    <citation type="submission" date="2021-01" db="EMBL/GenBank/DDBJ databases">
        <authorList>
            <consortium name="Genoscope - CEA"/>
            <person name="William W."/>
        </authorList>
    </citation>
    <scope>NUCLEOTIDE SEQUENCE</scope>
</reference>
<organism evidence="2 3">
    <name type="scientific">Paramecium sonneborni</name>
    <dbReference type="NCBI Taxonomy" id="65129"/>
    <lineage>
        <taxon>Eukaryota</taxon>
        <taxon>Sar</taxon>
        <taxon>Alveolata</taxon>
        <taxon>Ciliophora</taxon>
        <taxon>Intramacronucleata</taxon>
        <taxon>Oligohymenophorea</taxon>
        <taxon>Peniculida</taxon>
        <taxon>Parameciidae</taxon>
        <taxon>Paramecium</taxon>
    </lineage>
</organism>
<evidence type="ECO:0000313" key="2">
    <source>
        <dbReference type="EMBL" id="CAD8114926.1"/>
    </source>
</evidence>
<evidence type="ECO:0000256" key="1">
    <source>
        <dbReference type="SAM" id="Phobius"/>
    </source>
</evidence>
<keyword evidence="3" id="KW-1185">Reference proteome</keyword>
<dbReference type="Proteomes" id="UP000692954">
    <property type="component" value="Unassembled WGS sequence"/>
</dbReference>
<dbReference type="AlphaFoldDB" id="A0A8S1QHU5"/>
<comment type="caution">
    <text evidence="2">The sequence shown here is derived from an EMBL/GenBank/DDBJ whole genome shotgun (WGS) entry which is preliminary data.</text>
</comment>
<gene>
    <name evidence="2" type="ORF">PSON_ATCC_30995.1.T1070053</name>
</gene>
<evidence type="ECO:0000313" key="3">
    <source>
        <dbReference type="Proteomes" id="UP000692954"/>
    </source>
</evidence>
<sequence>MSEQITYSQVIEFFWFFFPFILFICAVLMKFYIKTNIHIDQIQNKSQSYSKQNQNGIKQNELQKNNNDSLQGPEIQIVSDVSQNQQINIVYEGEKKQISQAQQMQQIPQLSTISPNLTENTRTVKLFNGLNEIVSTYFPLLSVSIICINNFAAWSWALSFFILFLIFIIAFNIIQFQSNFSDTIKKFLYISHHIWLCGLFISYLACKLKLYN</sequence>
<evidence type="ECO:0008006" key="4">
    <source>
        <dbReference type="Google" id="ProtNLM"/>
    </source>
</evidence>
<keyword evidence="1" id="KW-0472">Membrane</keyword>
<keyword evidence="1" id="KW-1133">Transmembrane helix</keyword>
<feature type="transmembrane region" description="Helical" evidence="1">
    <location>
        <begin position="187"/>
        <end position="206"/>
    </location>
</feature>
<protein>
    <recommendedName>
        <fullName evidence="4">Transmembrane protein</fullName>
    </recommendedName>
</protein>
<feature type="transmembrane region" description="Helical" evidence="1">
    <location>
        <begin position="151"/>
        <end position="175"/>
    </location>
</feature>
<name>A0A8S1QHU5_9CILI</name>